<name>A0A8J1J0F6_XENTR</name>
<evidence type="ECO:0000256" key="2">
    <source>
        <dbReference type="ARBA" id="ARBA00022806"/>
    </source>
</evidence>
<dbReference type="InterPro" id="IPR027417">
    <property type="entry name" value="P-loop_NTPase"/>
</dbReference>
<reference evidence="5" key="1">
    <citation type="submission" date="2025-08" db="UniProtKB">
        <authorList>
            <consortium name="RefSeq"/>
        </authorList>
    </citation>
    <scope>IDENTIFICATION</scope>
    <source>
        <strain evidence="5">Nigerian</strain>
        <tissue evidence="5">Liver and blood</tissue>
    </source>
</reference>
<evidence type="ECO:0000313" key="6">
    <source>
        <dbReference type="Xenbase" id="XB-GENE-29079859"/>
    </source>
</evidence>
<keyword evidence="2 5" id="KW-0547">Nucleotide-binding</keyword>
<dbReference type="RefSeq" id="XP_031751323.1">
    <property type="nucleotide sequence ID" value="XM_031895463.1"/>
</dbReference>
<dbReference type="Pfam" id="PF26076">
    <property type="entry name" value="WHD_DDX60"/>
    <property type="match status" value="1"/>
</dbReference>
<dbReference type="GO" id="GO:0016787">
    <property type="term" value="F:hydrolase activity"/>
    <property type="evidence" value="ECO:0007669"/>
    <property type="project" value="UniProtKB-KW"/>
</dbReference>
<keyword evidence="2 5" id="KW-0347">Helicase</keyword>
<dbReference type="InterPro" id="IPR059032">
    <property type="entry name" value="WHD_DDX60"/>
</dbReference>
<feature type="domain" description="DDX60-like winged helix" evidence="3">
    <location>
        <begin position="77"/>
        <end position="159"/>
    </location>
</feature>
<keyword evidence="4" id="KW-1185">Reference proteome</keyword>
<dbReference type="AlphaFoldDB" id="A0A8J1J0F6"/>
<gene>
    <name evidence="5 6" type="primary">LOC100489731</name>
</gene>
<protein>
    <submittedName>
        <fullName evidence="5">Probable ATP-dependent RNA helicase DDX60</fullName>
    </submittedName>
</protein>
<proteinExistence type="predicted"/>
<dbReference type="SUPFAM" id="SSF52540">
    <property type="entry name" value="P-loop containing nucleoside triphosphate hydrolases"/>
    <property type="match status" value="1"/>
</dbReference>
<dbReference type="Xenbase" id="XB-GENE-29079859">
    <property type="gene designation" value="LOC100489731"/>
</dbReference>
<dbReference type="KEGG" id="xtr:100489731"/>
<dbReference type="AGR" id="Xenbase:XB-GENE-29079859"/>
<sequence length="436" mass="49256">MGYIRVVTATGTLALGINMPCKSVVFVNDSVYLDALNYRQMSGRAGRRGQDVLGNVFFFTIPLPKVKRLMKSDVPHLKGQFPLSISLVLRLMLLAAKADDKENASAKALSVLKHSLMSFKKPSETKMVKLYFLFCIHFLIHEGYMDQTCNPLDWAGLVTHLHYHEPSNFVFVSFLENGLFHRLCKSESEGSKMFSQSVMETLVLVLANLFGRSYFNSSMLSLKGTFKQSKVFLESLPDDFAAALEDYNSKISAVFGQYLLAVSHLANYEQEYKLPLSQINFSGEECDSELVNHLMNCTKRRSAITPFACLSGNTDYDLFTAANVDSLLLQTVHVSQKHIPVLHLEKTDACGRKLLLNAYALDFFKHGSKDALEEDNRFYRGAAFRILQDFSLCIASISVSLKEMCEDEDDPVVLAFEQLNTLYREKLDTAYPRRRI</sequence>
<dbReference type="Gene3D" id="3.40.50.300">
    <property type="entry name" value="P-loop containing nucleotide triphosphate hydrolases"/>
    <property type="match status" value="1"/>
</dbReference>
<dbReference type="OMA" id="HEHNINV"/>
<dbReference type="InterPro" id="IPR052431">
    <property type="entry name" value="SKI2_subfamily_helicases"/>
</dbReference>
<evidence type="ECO:0000259" key="3">
    <source>
        <dbReference type="Pfam" id="PF26076"/>
    </source>
</evidence>
<evidence type="ECO:0000313" key="4">
    <source>
        <dbReference type="Proteomes" id="UP000008143"/>
    </source>
</evidence>
<organism evidence="4 5">
    <name type="scientific">Xenopus tropicalis</name>
    <name type="common">Western clawed frog</name>
    <name type="synonym">Silurana tropicalis</name>
    <dbReference type="NCBI Taxonomy" id="8364"/>
    <lineage>
        <taxon>Eukaryota</taxon>
        <taxon>Metazoa</taxon>
        <taxon>Chordata</taxon>
        <taxon>Craniata</taxon>
        <taxon>Vertebrata</taxon>
        <taxon>Euteleostomi</taxon>
        <taxon>Amphibia</taxon>
        <taxon>Batrachia</taxon>
        <taxon>Anura</taxon>
        <taxon>Pipoidea</taxon>
        <taxon>Pipidae</taxon>
        <taxon>Xenopodinae</taxon>
        <taxon>Xenopus</taxon>
        <taxon>Silurana</taxon>
    </lineage>
</organism>
<evidence type="ECO:0000313" key="5">
    <source>
        <dbReference type="RefSeq" id="XP_031751323.1"/>
    </source>
</evidence>
<keyword evidence="1" id="KW-0378">Hydrolase</keyword>
<dbReference type="GeneID" id="100489731"/>
<accession>A0A8J1J0F6</accession>
<dbReference type="PANTHER" id="PTHR44533">
    <property type="entry name" value="DEAD/H RNA HELICASE, PUTATIVE-RELATED"/>
    <property type="match status" value="1"/>
</dbReference>
<keyword evidence="2 5" id="KW-0067">ATP-binding</keyword>
<dbReference type="Proteomes" id="UP000008143">
    <property type="component" value="Chromosome 1"/>
</dbReference>
<evidence type="ECO:0000256" key="1">
    <source>
        <dbReference type="ARBA" id="ARBA00022801"/>
    </source>
</evidence>
<dbReference type="GO" id="GO:0004386">
    <property type="term" value="F:helicase activity"/>
    <property type="evidence" value="ECO:0007669"/>
    <property type="project" value="UniProtKB-KW"/>
</dbReference>
<dbReference type="PANTHER" id="PTHR44533:SF4">
    <property type="entry name" value="DEAD_H RNA HELICASE, PUTATIVE-RELATED"/>
    <property type="match status" value="1"/>
</dbReference>